<proteinExistence type="predicted"/>
<dbReference type="Proteomes" id="UP000033935">
    <property type="component" value="Unassembled WGS sequence"/>
</dbReference>
<protein>
    <recommendedName>
        <fullName evidence="3">LmbE family protein</fullName>
    </recommendedName>
</protein>
<gene>
    <name evidence="1" type="ORF">UT30_C0021G0011</name>
</gene>
<evidence type="ECO:0000313" key="2">
    <source>
        <dbReference type="Proteomes" id="UP000033935"/>
    </source>
</evidence>
<organism evidence="1 2">
    <name type="scientific">Candidatus Uhrbacteria bacterium GW2011_GWF2_39_13</name>
    <dbReference type="NCBI Taxonomy" id="1618995"/>
    <lineage>
        <taxon>Bacteria</taxon>
        <taxon>Candidatus Uhriibacteriota</taxon>
    </lineage>
</organism>
<sequence length="273" mass="31445">MNIMVIGAHPDDPDAMFGGGAMLCREHGHSVCMVSMTNGNAGHHEMRRTELAKRRHEEAMAAAKIMDVEYLIMSVNDCELFPTLENRNMLITEMRKFKPDLIITHPPCDYHPDHRYTSQLVIDTSYLLIVPAIVPEIRPLTENPFYFFSVDSPMSNMINAVLPIDRVWNKKVKVWHQHESQMYEWLPWTRKKLDEVPKTEVEKLKYLSSQRGARHIKTANNFRDLLICEFGEGGKSIRYAEGFCTANIGKKLIQDDLVKSFSLSDFLKIGDFK</sequence>
<comment type="caution">
    <text evidence="1">The sequence shown here is derived from an EMBL/GenBank/DDBJ whole genome shotgun (WGS) entry which is preliminary data.</text>
</comment>
<evidence type="ECO:0008006" key="3">
    <source>
        <dbReference type="Google" id="ProtNLM"/>
    </source>
</evidence>
<evidence type="ECO:0000313" key="1">
    <source>
        <dbReference type="EMBL" id="KKR03712.1"/>
    </source>
</evidence>
<dbReference type="SUPFAM" id="SSF102588">
    <property type="entry name" value="LmbE-like"/>
    <property type="match status" value="1"/>
</dbReference>
<accession>A0A0G0QQ06</accession>
<dbReference type="EMBL" id="LBWG01000021">
    <property type="protein sequence ID" value="KKR03712.1"/>
    <property type="molecule type" value="Genomic_DNA"/>
</dbReference>
<dbReference type="GO" id="GO:0016811">
    <property type="term" value="F:hydrolase activity, acting on carbon-nitrogen (but not peptide) bonds, in linear amides"/>
    <property type="evidence" value="ECO:0007669"/>
    <property type="project" value="TreeGrafter"/>
</dbReference>
<dbReference type="Pfam" id="PF02585">
    <property type="entry name" value="PIG-L"/>
    <property type="match status" value="1"/>
</dbReference>
<dbReference type="AlphaFoldDB" id="A0A0G0QQ06"/>
<name>A0A0G0QQ06_9BACT</name>
<dbReference type="PANTHER" id="PTHR12993:SF11">
    <property type="entry name" value="N-ACETYLGLUCOSAMINYL-PHOSPHATIDYLINOSITOL DE-N-ACETYLASE"/>
    <property type="match status" value="1"/>
</dbReference>
<dbReference type="PANTHER" id="PTHR12993">
    <property type="entry name" value="N-ACETYLGLUCOSAMINYL-PHOSPHATIDYLINOSITOL DE-N-ACETYLASE-RELATED"/>
    <property type="match status" value="1"/>
</dbReference>
<dbReference type="InterPro" id="IPR024078">
    <property type="entry name" value="LmbE-like_dom_sf"/>
</dbReference>
<dbReference type="InterPro" id="IPR003737">
    <property type="entry name" value="GlcNAc_PI_deacetylase-related"/>
</dbReference>
<dbReference type="Gene3D" id="3.40.50.10320">
    <property type="entry name" value="LmbE-like"/>
    <property type="match status" value="1"/>
</dbReference>
<reference evidence="1 2" key="1">
    <citation type="journal article" date="2015" name="Nature">
        <title>rRNA introns, odd ribosomes, and small enigmatic genomes across a large radiation of phyla.</title>
        <authorList>
            <person name="Brown C.T."/>
            <person name="Hug L.A."/>
            <person name="Thomas B.C."/>
            <person name="Sharon I."/>
            <person name="Castelle C.J."/>
            <person name="Singh A."/>
            <person name="Wilkins M.J."/>
            <person name="Williams K.H."/>
            <person name="Banfield J.F."/>
        </authorList>
    </citation>
    <scope>NUCLEOTIDE SEQUENCE [LARGE SCALE GENOMIC DNA]</scope>
</reference>